<dbReference type="EMBL" id="JAGINP010000001">
    <property type="protein sequence ID" value="MBP2290753.1"/>
    <property type="molecule type" value="Genomic_DNA"/>
</dbReference>
<evidence type="ECO:0000313" key="1">
    <source>
        <dbReference type="EMBL" id="MBP2290753.1"/>
    </source>
</evidence>
<proteinExistence type="predicted"/>
<dbReference type="Proteomes" id="UP000781958">
    <property type="component" value="Unassembled WGS sequence"/>
</dbReference>
<protein>
    <submittedName>
        <fullName evidence="1">Uncharacterized protein</fullName>
    </submittedName>
</protein>
<dbReference type="RefSeq" id="WP_246500352.1">
    <property type="nucleotide sequence ID" value="NZ_JAGINP010000001.1"/>
</dbReference>
<accession>A0ABS4SFA7</accession>
<evidence type="ECO:0000313" key="2">
    <source>
        <dbReference type="Proteomes" id="UP000781958"/>
    </source>
</evidence>
<comment type="caution">
    <text evidence="1">The sequence shown here is derived from an EMBL/GenBank/DDBJ whole genome shotgun (WGS) entry which is preliminary data.</text>
</comment>
<sequence length="49" mass="5179">MCGVLVWGLPTLRSTADVIRLQVEEPPAVRPRPTLVYSAACADVPEGGS</sequence>
<organism evidence="1 2">
    <name type="scientific">Azospirillum rugosum</name>
    <dbReference type="NCBI Taxonomy" id="416170"/>
    <lineage>
        <taxon>Bacteria</taxon>
        <taxon>Pseudomonadati</taxon>
        <taxon>Pseudomonadota</taxon>
        <taxon>Alphaproteobacteria</taxon>
        <taxon>Rhodospirillales</taxon>
        <taxon>Azospirillaceae</taxon>
        <taxon>Azospirillum</taxon>
    </lineage>
</organism>
<reference evidence="1 2" key="1">
    <citation type="submission" date="2021-03" db="EMBL/GenBank/DDBJ databases">
        <title>Genomic Encyclopedia of Type Strains, Phase III (KMG-III): the genomes of soil and plant-associated and newly described type strains.</title>
        <authorList>
            <person name="Whitman W."/>
        </authorList>
    </citation>
    <scope>NUCLEOTIDE SEQUENCE [LARGE SCALE GENOMIC DNA]</scope>
    <source>
        <strain evidence="1 2">IMMIB AFH-6</strain>
    </source>
</reference>
<gene>
    <name evidence="1" type="ORF">J2851_000490</name>
</gene>
<name>A0ABS4SFA7_9PROT</name>
<keyword evidence="2" id="KW-1185">Reference proteome</keyword>